<organism evidence="2 3">
    <name type="scientific">Kitasatospora atroaurantiaca</name>
    <dbReference type="NCBI Taxonomy" id="285545"/>
    <lineage>
        <taxon>Bacteria</taxon>
        <taxon>Bacillati</taxon>
        <taxon>Actinomycetota</taxon>
        <taxon>Actinomycetes</taxon>
        <taxon>Kitasatosporales</taxon>
        <taxon>Streptomycetaceae</taxon>
        <taxon>Kitasatospora</taxon>
    </lineage>
</organism>
<evidence type="ECO:0000313" key="3">
    <source>
        <dbReference type="Proteomes" id="UP000318416"/>
    </source>
</evidence>
<dbReference type="EMBL" id="VIVR01000001">
    <property type="protein sequence ID" value="TWE17141.1"/>
    <property type="molecule type" value="Genomic_DNA"/>
</dbReference>
<gene>
    <name evidence="2" type="ORF">FB465_2146</name>
</gene>
<dbReference type="AlphaFoldDB" id="A0A561END9"/>
<feature type="region of interest" description="Disordered" evidence="1">
    <location>
        <begin position="34"/>
        <end position="57"/>
    </location>
</feature>
<evidence type="ECO:0000313" key="2">
    <source>
        <dbReference type="EMBL" id="TWE17141.1"/>
    </source>
</evidence>
<dbReference type="RefSeq" id="WP_170290555.1">
    <property type="nucleotide sequence ID" value="NZ_BAAABR010000089.1"/>
</dbReference>
<dbReference type="Proteomes" id="UP000318416">
    <property type="component" value="Unassembled WGS sequence"/>
</dbReference>
<name>A0A561END9_9ACTN</name>
<comment type="caution">
    <text evidence="2">The sequence shown here is derived from an EMBL/GenBank/DDBJ whole genome shotgun (WGS) entry which is preliminary data.</text>
</comment>
<accession>A0A561END9</accession>
<sequence>MTAVRTTIRPDLEVEVSPAEHLDLQRQGLLVEDPSASAGITPEPTRANPAASAAKED</sequence>
<protein>
    <submittedName>
        <fullName evidence="2">Uncharacterized protein</fullName>
    </submittedName>
</protein>
<keyword evidence="3" id="KW-1185">Reference proteome</keyword>
<reference evidence="2 3" key="1">
    <citation type="submission" date="2019-06" db="EMBL/GenBank/DDBJ databases">
        <title>Sequencing the genomes of 1000 actinobacteria strains.</title>
        <authorList>
            <person name="Klenk H.-P."/>
        </authorList>
    </citation>
    <scope>NUCLEOTIDE SEQUENCE [LARGE SCALE GENOMIC DNA]</scope>
    <source>
        <strain evidence="2 3">DSM 41649</strain>
    </source>
</reference>
<proteinExistence type="predicted"/>
<evidence type="ECO:0000256" key="1">
    <source>
        <dbReference type="SAM" id="MobiDB-lite"/>
    </source>
</evidence>